<dbReference type="InterPro" id="IPR001878">
    <property type="entry name" value="Znf_CCHC"/>
</dbReference>
<evidence type="ECO:0000313" key="4">
    <source>
        <dbReference type="EMBL" id="SPD18869.1"/>
    </source>
</evidence>
<dbReference type="GO" id="GO:0003676">
    <property type="term" value="F:nucleic acid binding"/>
    <property type="evidence" value="ECO:0007669"/>
    <property type="project" value="InterPro"/>
</dbReference>
<proteinExistence type="predicted"/>
<feature type="region of interest" description="Disordered" evidence="2">
    <location>
        <begin position="220"/>
        <end position="246"/>
    </location>
</feature>
<reference evidence="4" key="1">
    <citation type="submission" date="2018-02" db="EMBL/GenBank/DDBJ databases">
        <authorList>
            <person name="Cohen D.B."/>
            <person name="Kent A.D."/>
        </authorList>
    </citation>
    <scope>NUCLEOTIDE SEQUENCE</scope>
</reference>
<evidence type="ECO:0000259" key="3">
    <source>
        <dbReference type="PROSITE" id="PS50158"/>
    </source>
</evidence>
<evidence type="ECO:0000256" key="2">
    <source>
        <dbReference type="SAM" id="MobiDB-lite"/>
    </source>
</evidence>
<organism evidence="4">
    <name type="scientific">Fagus sylvatica</name>
    <name type="common">Beechnut</name>
    <dbReference type="NCBI Taxonomy" id="28930"/>
    <lineage>
        <taxon>Eukaryota</taxon>
        <taxon>Viridiplantae</taxon>
        <taxon>Streptophyta</taxon>
        <taxon>Embryophyta</taxon>
        <taxon>Tracheophyta</taxon>
        <taxon>Spermatophyta</taxon>
        <taxon>Magnoliopsida</taxon>
        <taxon>eudicotyledons</taxon>
        <taxon>Gunneridae</taxon>
        <taxon>Pentapetalae</taxon>
        <taxon>rosids</taxon>
        <taxon>fabids</taxon>
        <taxon>Fagales</taxon>
        <taxon>Fagaceae</taxon>
        <taxon>Fagus</taxon>
    </lineage>
</organism>
<feature type="compositionally biased region" description="Low complexity" evidence="2">
    <location>
        <begin position="226"/>
        <end position="236"/>
    </location>
</feature>
<feature type="domain" description="CCHC-type" evidence="3">
    <location>
        <begin position="187"/>
        <end position="201"/>
    </location>
</feature>
<dbReference type="AlphaFoldDB" id="A0A2N9I4D5"/>
<dbReference type="InterPro" id="IPR036875">
    <property type="entry name" value="Znf_CCHC_sf"/>
</dbReference>
<evidence type="ECO:0000256" key="1">
    <source>
        <dbReference type="PROSITE-ProRule" id="PRU00047"/>
    </source>
</evidence>
<keyword evidence="1" id="KW-0862">Zinc</keyword>
<dbReference type="PANTHER" id="PTHR34222:SF100">
    <property type="entry name" value="CCHC-TYPE DOMAIN-CONTAINING PROTEIN"/>
    <property type="match status" value="1"/>
</dbReference>
<dbReference type="PANTHER" id="PTHR34222">
    <property type="entry name" value="GAG_PRE-INTEGRS DOMAIN-CONTAINING PROTEIN"/>
    <property type="match status" value="1"/>
</dbReference>
<feature type="compositionally biased region" description="Polar residues" evidence="2">
    <location>
        <begin position="237"/>
        <end position="246"/>
    </location>
</feature>
<name>A0A2N9I4D5_FAGSY</name>
<dbReference type="GO" id="GO:0008270">
    <property type="term" value="F:zinc ion binding"/>
    <property type="evidence" value="ECO:0007669"/>
    <property type="project" value="UniProtKB-KW"/>
</dbReference>
<dbReference type="PROSITE" id="PS50158">
    <property type="entry name" value="ZF_CCHC"/>
    <property type="match status" value="1"/>
</dbReference>
<keyword evidence="1" id="KW-0863">Zinc-finger</keyword>
<protein>
    <recommendedName>
        <fullName evidence="3">CCHC-type domain-containing protein</fullName>
    </recommendedName>
</protein>
<dbReference type="SMART" id="SM00343">
    <property type="entry name" value="ZnF_C2HC"/>
    <property type="match status" value="1"/>
</dbReference>
<gene>
    <name evidence="4" type="ORF">FSB_LOCUS46751</name>
</gene>
<dbReference type="EMBL" id="OIVN01004710">
    <property type="protein sequence ID" value="SPD18869.1"/>
    <property type="molecule type" value="Genomic_DNA"/>
</dbReference>
<dbReference type="Gene3D" id="4.10.60.10">
    <property type="entry name" value="Zinc finger, CCHC-type"/>
    <property type="match status" value="1"/>
</dbReference>
<accession>A0A2N9I4D5</accession>
<sequence length="303" mass="35129">MDHEPDAAGSLKLDGTNYLLWSYMMRNFKIEGELWDYVIESETRADPKDEDYFNLRLYAHDDELEFAKKYRLEKEIEGVKQSGFPITVLYCYLQCYWQQLDEMEPMELSDLKSYKRYREESRLVQLLMALPDKFEPIRKSMLQRFSLPSVSEAVQELLVEEHRLTDSQLSSLSLEDKDNSKTGRDECLYCHQTGHLRADCPAKKKNNDQPFITDPILHSEEDYQPSSSSSRLASSLTPDNNQPALSTDQFRSVFDMTSQLESDISGLSPPASGKYLPPFRRGLCRSQSLSISFSSWILYFNQV</sequence>
<keyword evidence="1" id="KW-0479">Metal-binding</keyword>
<dbReference type="SUPFAM" id="SSF57756">
    <property type="entry name" value="Retrovirus zinc finger-like domains"/>
    <property type="match status" value="1"/>
</dbReference>